<evidence type="ECO:0000313" key="4">
    <source>
        <dbReference type="Proteomes" id="UP001487740"/>
    </source>
</evidence>
<organism evidence="3 4">
    <name type="scientific">Scylla paramamosain</name>
    <name type="common">Mud crab</name>
    <dbReference type="NCBI Taxonomy" id="85552"/>
    <lineage>
        <taxon>Eukaryota</taxon>
        <taxon>Metazoa</taxon>
        <taxon>Ecdysozoa</taxon>
        <taxon>Arthropoda</taxon>
        <taxon>Crustacea</taxon>
        <taxon>Multicrustacea</taxon>
        <taxon>Malacostraca</taxon>
        <taxon>Eumalacostraca</taxon>
        <taxon>Eucarida</taxon>
        <taxon>Decapoda</taxon>
        <taxon>Pleocyemata</taxon>
        <taxon>Brachyura</taxon>
        <taxon>Eubrachyura</taxon>
        <taxon>Portunoidea</taxon>
        <taxon>Portunidae</taxon>
        <taxon>Portuninae</taxon>
        <taxon>Scylla</taxon>
    </lineage>
</organism>
<name>A0AAW0U598_SCYPA</name>
<evidence type="ECO:0000313" key="3">
    <source>
        <dbReference type="EMBL" id="KAK8395234.1"/>
    </source>
</evidence>
<gene>
    <name evidence="3" type="ORF">O3P69_006149</name>
</gene>
<protein>
    <recommendedName>
        <fullName evidence="1">RNA-directed DNA polymerase</fullName>
        <ecNumber evidence="1">2.7.7.49</ecNumber>
    </recommendedName>
</protein>
<dbReference type="PROSITE" id="PS50994">
    <property type="entry name" value="INTEGRASE"/>
    <property type="match status" value="1"/>
</dbReference>
<dbReference type="InterPro" id="IPR041588">
    <property type="entry name" value="Integrase_H2C2"/>
</dbReference>
<proteinExistence type="predicted"/>
<dbReference type="InterPro" id="IPR050951">
    <property type="entry name" value="Retrovirus_Pol_polyprotein"/>
</dbReference>
<evidence type="ECO:0000259" key="2">
    <source>
        <dbReference type="PROSITE" id="PS50994"/>
    </source>
</evidence>
<accession>A0AAW0U598</accession>
<dbReference type="InterPro" id="IPR036397">
    <property type="entry name" value="RNaseH_sf"/>
</dbReference>
<dbReference type="GO" id="GO:0015074">
    <property type="term" value="P:DNA integration"/>
    <property type="evidence" value="ECO:0007669"/>
    <property type="project" value="InterPro"/>
</dbReference>
<dbReference type="Proteomes" id="UP001487740">
    <property type="component" value="Unassembled WGS sequence"/>
</dbReference>
<dbReference type="FunFam" id="1.10.340.70:FF:000004">
    <property type="entry name" value="Retrovirus-related Pol polyprotein from transposon 297-like Protein"/>
    <property type="match status" value="1"/>
</dbReference>
<dbReference type="SUPFAM" id="SSF53098">
    <property type="entry name" value="Ribonuclease H-like"/>
    <property type="match status" value="1"/>
</dbReference>
<dbReference type="PANTHER" id="PTHR37984">
    <property type="entry name" value="PROTEIN CBG26694"/>
    <property type="match status" value="1"/>
</dbReference>
<comment type="caution">
    <text evidence="3">The sequence shown here is derived from an EMBL/GenBank/DDBJ whole genome shotgun (WGS) entry which is preliminary data.</text>
</comment>
<dbReference type="InterPro" id="IPR001584">
    <property type="entry name" value="Integrase_cat-core"/>
</dbReference>
<sequence>MLVSRSTMPSADITSQVTLERSTVLPDYGTLYGSTGWQLSGSSRRARLTAQECRGDQRKLARVEGWPEKGKRENEDVEIFRQLENSLITCNGCLLHGVRVVIPTSLQGTVLDILHLSHLGIQLMKRLARTAVYWPNIDADIERLGKNCTICAEHQNKPHKPAVHPWMKPEKTWSRLHLDHAINFMGANWLVMTDAYSKHPCISQMQSISTKATVKLVERDFAHFGFPRALVTDNAPTFKSEEFQSWCKERGITHLTGAPYHPVKNGAAERLVQTFKQAFRKSFLPPKAALQEFIRQYRRIPTASGYSPSELLNNRQIQIRIDTLLPSPAHIAQGKQPREAVKSQYRETLSRLTTTYDVGDPCCALYYGPRRDNDPRCVPAMVTKRFGSRTVNDRVHPQGPIWRRHLEQLRPRYSSEEDNEPG</sequence>
<dbReference type="PANTHER" id="PTHR37984:SF5">
    <property type="entry name" value="PROTEIN NYNRIN-LIKE"/>
    <property type="match status" value="1"/>
</dbReference>
<dbReference type="EMBL" id="JARAKH010000018">
    <property type="protein sequence ID" value="KAK8395234.1"/>
    <property type="molecule type" value="Genomic_DNA"/>
</dbReference>
<dbReference type="GO" id="GO:0003964">
    <property type="term" value="F:RNA-directed DNA polymerase activity"/>
    <property type="evidence" value="ECO:0007669"/>
    <property type="project" value="UniProtKB-EC"/>
</dbReference>
<dbReference type="GO" id="GO:0003676">
    <property type="term" value="F:nucleic acid binding"/>
    <property type="evidence" value="ECO:0007669"/>
    <property type="project" value="InterPro"/>
</dbReference>
<feature type="domain" description="Integrase catalytic" evidence="2">
    <location>
        <begin position="165"/>
        <end position="345"/>
    </location>
</feature>
<keyword evidence="4" id="KW-1185">Reference proteome</keyword>
<dbReference type="AlphaFoldDB" id="A0AAW0U598"/>
<dbReference type="Gene3D" id="3.30.420.10">
    <property type="entry name" value="Ribonuclease H-like superfamily/Ribonuclease H"/>
    <property type="match status" value="1"/>
</dbReference>
<dbReference type="InterPro" id="IPR012337">
    <property type="entry name" value="RNaseH-like_sf"/>
</dbReference>
<dbReference type="Pfam" id="PF00665">
    <property type="entry name" value="rve"/>
    <property type="match status" value="1"/>
</dbReference>
<reference evidence="3 4" key="1">
    <citation type="submission" date="2023-03" db="EMBL/GenBank/DDBJ databases">
        <title>High-quality genome of Scylla paramamosain provides insights in environmental adaptation.</title>
        <authorList>
            <person name="Zhang L."/>
        </authorList>
    </citation>
    <scope>NUCLEOTIDE SEQUENCE [LARGE SCALE GENOMIC DNA]</scope>
    <source>
        <strain evidence="3">LZ_2023a</strain>
        <tissue evidence="3">Muscle</tissue>
    </source>
</reference>
<dbReference type="EC" id="2.7.7.49" evidence="1"/>
<dbReference type="Pfam" id="PF17921">
    <property type="entry name" value="Integrase_H2C2"/>
    <property type="match status" value="1"/>
</dbReference>
<evidence type="ECO:0000256" key="1">
    <source>
        <dbReference type="ARBA" id="ARBA00012493"/>
    </source>
</evidence>
<dbReference type="Gene3D" id="1.10.340.70">
    <property type="match status" value="1"/>
</dbReference>